<comment type="caution">
    <text evidence="7">The sequence shown here is derived from an EMBL/GenBank/DDBJ whole genome shotgun (WGS) entry which is preliminary data.</text>
</comment>
<dbReference type="InterPro" id="IPR027417">
    <property type="entry name" value="P-loop_NTPase"/>
</dbReference>
<proteinExistence type="predicted"/>
<accession>A0A258FQ05</accession>
<dbReference type="SUPFAM" id="SSF52540">
    <property type="entry name" value="P-loop containing nucleoside triphosphate hydrolases"/>
    <property type="match status" value="1"/>
</dbReference>
<evidence type="ECO:0000256" key="4">
    <source>
        <dbReference type="ARBA" id="ARBA00022967"/>
    </source>
</evidence>
<evidence type="ECO:0000256" key="3">
    <source>
        <dbReference type="ARBA" id="ARBA00022840"/>
    </source>
</evidence>
<evidence type="ECO:0000256" key="5">
    <source>
        <dbReference type="ARBA" id="ARBA00037066"/>
    </source>
</evidence>
<name>A0A258FQ05_9CAUL</name>
<sequence>MARGAGVAVVSLAELSNARARIGGREVLSGVDVRLEAGELVAVVGRNGAGKTSVLRAMLGLLPLTGGVAWLAGDDLARLPERERLARAAYLPQERRIAWNMAAVDIVALAMPLLPDAEAKDRAARVLDDLEGGHLADRGVADMSGGERARVLLARALNAPGQALLLDEPVAGLDPDAQLFVLDRLRREADRGRGVMLSLHDLTLAARVADRIVVMADGRVVADARPATALAPEILRDAFGLNGVWIQTEAGPTLAMGRRSQGA</sequence>
<evidence type="ECO:0000256" key="1">
    <source>
        <dbReference type="ARBA" id="ARBA00022448"/>
    </source>
</evidence>
<dbReference type="InterPro" id="IPR003439">
    <property type="entry name" value="ABC_transporter-like_ATP-bd"/>
</dbReference>
<gene>
    <name evidence="7" type="ORF">B7Z01_06525</name>
</gene>
<evidence type="ECO:0000259" key="6">
    <source>
        <dbReference type="PROSITE" id="PS50893"/>
    </source>
</evidence>
<dbReference type="Pfam" id="PF00005">
    <property type="entry name" value="ABC_tran"/>
    <property type="match status" value="1"/>
</dbReference>
<reference evidence="7 8" key="1">
    <citation type="submission" date="2017-03" db="EMBL/GenBank/DDBJ databases">
        <title>Lifting the veil on microbial sulfur biogeochemistry in mining wastewaters.</title>
        <authorList>
            <person name="Kantor R.S."/>
            <person name="Colenbrander Nelson T."/>
            <person name="Marshall S."/>
            <person name="Bennett D."/>
            <person name="Apte S."/>
            <person name="Camacho D."/>
            <person name="Thomas B.C."/>
            <person name="Warren L.A."/>
            <person name="Banfield J.F."/>
        </authorList>
    </citation>
    <scope>NUCLEOTIDE SEQUENCE [LARGE SCALE GENOMIC DNA]</scope>
    <source>
        <strain evidence="7">32-69-9</strain>
    </source>
</reference>
<keyword evidence="1" id="KW-0813">Transport</keyword>
<dbReference type="GO" id="GO:0005524">
    <property type="term" value="F:ATP binding"/>
    <property type="evidence" value="ECO:0007669"/>
    <property type="project" value="UniProtKB-KW"/>
</dbReference>
<comment type="function">
    <text evidence="5">Part of the ABC transporter complex HmuTUV involved in hemin import. Responsible for energy coupling to the transport system.</text>
</comment>
<dbReference type="PROSITE" id="PS50893">
    <property type="entry name" value="ABC_TRANSPORTER_2"/>
    <property type="match status" value="1"/>
</dbReference>
<keyword evidence="3 7" id="KW-0067">ATP-binding</keyword>
<dbReference type="PROSITE" id="PS00211">
    <property type="entry name" value="ABC_TRANSPORTER_1"/>
    <property type="match status" value="1"/>
</dbReference>
<evidence type="ECO:0000313" key="8">
    <source>
        <dbReference type="Proteomes" id="UP000215595"/>
    </source>
</evidence>
<protein>
    <submittedName>
        <fullName evidence="7">Iron ABC transporter ATP-binding protein</fullName>
    </submittedName>
</protein>
<dbReference type="InterPro" id="IPR003593">
    <property type="entry name" value="AAA+_ATPase"/>
</dbReference>
<dbReference type="Gene3D" id="3.40.50.300">
    <property type="entry name" value="P-loop containing nucleotide triphosphate hydrolases"/>
    <property type="match status" value="1"/>
</dbReference>
<dbReference type="Proteomes" id="UP000215595">
    <property type="component" value="Unassembled WGS sequence"/>
</dbReference>
<dbReference type="SMART" id="SM00382">
    <property type="entry name" value="AAA"/>
    <property type="match status" value="1"/>
</dbReference>
<keyword evidence="2" id="KW-0547">Nucleotide-binding</keyword>
<feature type="domain" description="ABC transporter" evidence="6">
    <location>
        <begin position="10"/>
        <end position="242"/>
    </location>
</feature>
<dbReference type="PANTHER" id="PTHR42794:SF1">
    <property type="entry name" value="HEMIN IMPORT ATP-BINDING PROTEIN HMUV"/>
    <property type="match status" value="1"/>
</dbReference>
<dbReference type="AlphaFoldDB" id="A0A258FQ05"/>
<evidence type="ECO:0000256" key="2">
    <source>
        <dbReference type="ARBA" id="ARBA00022741"/>
    </source>
</evidence>
<dbReference type="PANTHER" id="PTHR42794">
    <property type="entry name" value="HEMIN IMPORT ATP-BINDING PROTEIN HMUV"/>
    <property type="match status" value="1"/>
</dbReference>
<organism evidence="7 8">
    <name type="scientific">Brevundimonas subvibrioides</name>
    <dbReference type="NCBI Taxonomy" id="74313"/>
    <lineage>
        <taxon>Bacteria</taxon>
        <taxon>Pseudomonadati</taxon>
        <taxon>Pseudomonadota</taxon>
        <taxon>Alphaproteobacteria</taxon>
        <taxon>Caulobacterales</taxon>
        <taxon>Caulobacteraceae</taxon>
        <taxon>Brevundimonas</taxon>
    </lineage>
</organism>
<dbReference type="GO" id="GO:0016887">
    <property type="term" value="F:ATP hydrolysis activity"/>
    <property type="evidence" value="ECO:0007669"/>
    <property type="project" value="InterPro"/>
</dbReference>
<keyword evidence="4" id="KW-1278">Translocase</keyword>
<evidence type="ECO:0000313" key="7">
    <source>
        <dbReference type="EMBL" id="OYX34209.1"/>
    </source>
</evidence>
<dbReference type="InterPro" id="IPR017871">
    <property type="entry name" value="ABC_transporter-like_CS"/>
</dbReference>
<dbReference type="EMBL" id="NCEB01000010">
    <property type="protein sequence ID" value="OYX34209.1"/>
    <property type="molecule type" value="Genomic_DNA"/>
</dbReference>
<dbReference type="CDD" id="cd03214">
    <property type="entry name" value="ABC_Iron-Siderophores_B12_Hemin"/>
    <property type="match status" value="1"/>
</dbReference>